<dbReference type="GO" id="GO:0006419">
    <property type="term" value="P:alanyl-tRNA aminoacylation"/>
    <property type="evidence" value="ECO:0007669"/>
    <property type="project" value="UniProtKB-UniRule"/>
</dbReference>
<dbReference type="EC" id="6.1.1.7" evidence="11"/>
<dbReference type="InterPro" id="IPR009000">
    <property type="entry name" value="Transl_B-barrel_sf"/>
</dbReference>
<dbReference type="GO" id="GO:0004813">
    <property type="term" value="F:alanine-tRNA ligase activity"/>
    <property type="evidence" value="ECO:0007669"/>
    <property type="project" value="UniProtKB-UniRule"/>
</dbReference>
<proteinExistence type="inferred from homology"/>
<evidence type="ECO:0000256" key="4">
    <source>
        <dbReference type="ARBA" id="ARBA00022723"/>
    </source>
</evidence>
<dbReference type="InterPro" id="IPR018164">
    <property type="entry name" value="Ala-tRNA-synth_IIc_N"/>
</dbReference>
<dbReference type="FunFam" id="3.30.930.10:FF:000011">
    <property type="entry name" value="Alanine--tRNA ligase, cytoplasmic"/>
    <property type="match status" value="1"/>
</dbReference>
<dbReference type="NCBIfam" id="TIGR00344">
    <property type="entry name" value="alaS"/>
    <property type="match status" value="1"/>
</dbReference>
<comment type="subcellular location">
    <subcellularLocation>
        <location evidence="11">Cytoplasm</location>
    </subcellularLocation>
</comment>
<feature type="binding site" evidence="11">
    <location>
        <position position="562"/>
    </location>
    <ligand>
        <name>Zn(2+)</name>
        <dbReference type="ChEBI" id="CHEBI:29105"/>
    </ligand>
</feature>
<dbReference type="Proteomes" id="UP000505306">
    <property type="component" value="Chromosome"/>
</dbReference>
<evidence type="ECO:0000256" key="8">
    <source>
        <dbReference type="ARBA" id="ARBA00022884"/>
    </source>
</evidence>
<dbReference type="CDD" id="cd00673">
    <property type="entry name" value="AlaRS_core"/>
    <property type="match status" value="1"/>
</dbReference>
<dbReference type="HAMAP" id="MF_00036_B">
    <property type="entry name" value="Ala_tRNA_synth_B"/>
    <property type="match status" value="1"/>
</dbReference>
<evidence type="ECO:0000256" key="12">
    <source>
        <dbReference type="SAM" id="Coils"/>
    </source>
</evidence>
<dbReference type="InterPro" id="IPR018163">
    <property type="entry name" value="Thr/Ala-tRNA-synth_IIc_edit"/>
</dbReference>
<dbReference type="GO" id="GO:0008270">
    <property type="term" value="F:zinc ion binding"/>
    <property type="evidence" value="ECO:0007669"/>
    <property type="project" value="UniProtKB-UniRule"/>
</dbReference>
<keyword evidence="10 11" id="KW-0030">Aminoacyl-tRNA synthetase</keyword>
<dbReference type="RefSeq" id="WP_164679292.1">
    <property type="nucleotide sequence ID" value="NZ_CP049057.1"/>
</dbReference>
<dbReference type="GO" id="GO:0002161">
    <property type="term" value="F:aminoacyl-tRNA deacylase activity"/>
    <property type="evidence" value="ECO:0007669"/>
    <property type="project" value="TreeGrafter"/>
</dbReference>
<comment type="domain">
    <text evidence="11">Consists of three domains; the N-terminal catalytic domain, the editing domain and the C-terminal C-Ala domain. The editing domain removes incorrectly charged amino acids, while the C-Ala domain, along with tRNA(Ala), serves as a bridge to cooperatively bring together the editing and aminoacylation centers thus stimulating deacylation of misacylated tRNAs.</text>
</comment>
<dbReference type="PRINTS" id="PR00980">
    <property type="entry name" value="TRNASYNTHALA"/>
</dbReference>
<dbReference type="Pfam" id="PF02272">
    <property type="entry name" value="DHHA1"/>
    <property type="match status" value="1"/>
</dbReference>
<evidence type="ECO:0000313" key="15">
    <source>
        <dbReference type="Proteomes" id="UP000505306"/>
    </source>
</evidence>
<keyword evidence="9 11" id="KW-0648">Protein biosynthesis</keyword>
<dbReference type="SUPFAM" id="SSF101353">
    <property type="entry name" value="Putative anticodon-binding domain of alanyl-tRNA synthetase (AlaRS)"/>
    <property type="match status" value="1"/>
</dbReference>
<keyword evidence="4 11" id="KW-0479">Metal-binding</keyword>
<comment type="cofactor">
    <cofactor evidence="11">
        <name>Zn(2+)</name>
        <dbReference type="ChEBI" id="CHEBI:29105"/>
    </cofactor>
    <text evidence="11">Binds 1 zinc ion per subunit.</text>
</comment>
<reference evidence="14 15" key="1">
    <citation type="submission" date="2020-02" db="EMBL/GenBank/DDBJ databases">
        <title>Complete genome sequence of Flavobacteriaceae bacterium.</title>
        <authorList>
            <person name="Kim S.-J."/>
            <person name="Kim Y.-S."/>
            <person name="Kim K.-H."/>
        </authorList>
    </citation>
    <scope>NUCLEOTIDE SEQUENCE [LARGE SCALE GENOMIC DNA]</scope>
    <source>
        <strain evidence="14 15">RR4-40</strain>
    </source>
</reference>
<feature type="domain" description="Alanyl-transfer RNA synthetases family profile" evidence="13">
    <location>
        <begin position="1"/>
        <end position="707"/>
    </location>
</feature>
<dbReference type="GO" id="GO:0005524">
    <property type="term" value="F:ATP binding"/>
    <property type="evidence" value="ECO:0007669"/>
    <property type="project" value="UniProtKB-UniRule"/>
</dbReference>
<comment type="similarity">
    <text evidence="1 11">Belongs to the class-II aminoacyl-tRNA synthetase family.</text>
</comment>
<dbReference type="InterPro" id="IPR018165">
    <property type="entry name" value="Ala-tRNA-synth_IIc_core"/>
</dbReference>
<keyword evidence="8 11" id="KW-0694">RNA-binding</keyword>
<protein>
    <recommendedName>
        <fullName evidence="11">Alanine--tRNA ligase</fullName>
        <ecNumber evidence="11">6.1.1.7</ecNumber>
    </recommendedName>
    <alternativeName>
        <fullName evidence="11">Alanyl-tRNA synthetase</fullName>
        <shortName evidence="11">AlaRS</shortName>
    </alternativeName>
</protein>
<evidence type="ECO:0000256" key="2">
    <source>
        <dbReference type="ARBA" id="ARBA00022555"/>
    </source>
</evidence>
<keyword evidence="2 11" id="KW-0820">tRNA-binding</keyword>
<evidence type="ECO:0000256" key="5">
    <source>
        <dbReference type="ARBA" id="ARBA00022741"/>
    </source>
</evidence>
<dbReference type="SUPFAM" id="SSF55681">
    <property type="entry name" value="Class II aaRS and biotin synthetases"/>
    <property type="match status" value="1"/>
</dbReference>
<feature type="binding site" evidence="11">
    <location>
        <position position="566"/>
    </location>
    <ligand>
        <name>Zn(2+)</name>
        <dbReference type="ChEBI" id="CHEBI:29105"/>
    </ligand>
</feature>
<evidence type="ECO:0000256" key="9">
    <source>
        <dbReference type="ARBA" id="ARBA00022917"/>
    </source>
</evidence>
<dbReference type="InterPro" id="IPR045864">
    <property type="entry name" value="aa-tRNA-synth_II/BPL/LPL"/>
</dbReference>
<dbReference type="SMART" id="SM00863">
    <property type="entry name" value="tRNA_SAD"/>
    <property type="match status" value="1"/>
</dbReference>
<dbReference type="AlphaFoldDB" id="A0A6G6GL74"/>
<dbReference type="Gene3D" id="3.10.310.40">
    <property type="match status" value="1"/>
</dbReference>
<dbReference type="InterPro" id="IPR002318">
    <property type="entry name" value="Ala-tRNA-lgiase_IIc"/>
</dbReference>
<keyword evidence="15" id="KW-1185">Reference proteome</keyword>
<keyword evidence="3 11" id="KW-0436">Ligase</keyword>
<dbReference type="Gene3D" id="3.30.54.20">
    <property type="match status" value="1"/>
</dbReference>
<dbReference type="Pfam" id="PF07973">
    <property type="entry name" value="tRNA_SAD"/>
    <property type="match status" value="1"/>
</dbReference>
<evidence type="ECO:0000256" key="6">
    <source>
        <dbReference type="ARBA" id="ARBA00022833"/>
    </source>
</evidence>
<accession>A0A6G6GL74</accession>
<evidence type="ECO:0000256" key="11">
    <source>
        <dbReference type="HAMAP-Rule" id="MF_00036"/>
    </source>
</evidence>
<comment type="function">
    <text evidence="11">Catalyzes the attachment of alanine to tRNA(Ala) in a two-step reaction: alanine is first activated by ATP to form Ala-AMP and then transferred to the acceptor end of tRNA(Ala). Also edits incorrectly charged Ser-tRNA(Ala) and Gly-tRNA(Ala) via its editing domain.</text>
</comment>
<evidence type="ECO:0000259" key="13">
    <source>
        <dbReference type="PROSITE" id="PS50860"/>
    </source>
</evidence>
<dbReference type="PROSITE" id="PS50860">
    <property type="entry name" value="AA_TRNA_LIGASE_II_ALA"/>
    <property type="match status" value="1"/>
</dbReference>
<feature type="coiled-coil region" evidence="12">
    <location>
        <begin position="729"/>
        <end position="768"/>
    </location>
</feature>
<dbReference type="FunFam" id="3.10.310.40:FF:000001">
    <property type="entry name" value="Alanine--tRNA ligase"/>
    <property type="match status" value="1"/>
</dbReference>
<evidence type="ECO:0000313" key="14">
    <source>
        <dbReference type="EMBL" id="QIE59267.1"/>
    </source>
</evidence>
<dbReference type="GO" id="GO:0005737">
    <property type="term" value="C:cytoplasm"/>
    <property type="evidence" value="ECO:0007669"/>
    <property type="project" value="UniProtKB-SubCell"/>
</dbReference>
<dbReference type="PANTHER" id="PTHR11777:SF9">
    <property type="entry name" value="ALANINE--TRNA LIGASE, CYTOPLASMIC"/>
    <property type="match status" value="1"/>
</dbReference>
<sequence length="870" mass="97844">MKSSEIRSQFLEFFKSKQHKIVPSAPMVIKNDPTLMFTNAGMVPFKEYFLGNKDITEPRVADTQKCLRVSGKHNDLEEVGMDTYHHTMFEMLGNWSFGNYFKKEAIAWAWELLTEVYGIDKDILYVTIFEGDASENLERDSEAYDIWKQYIAEDRILNGNKADNFWEMGEQGPCGPCSEIHVDIRSAEEKAKVSGASLVNQDHPQVVEIWNLVFMQFNRKANGSLDKLPAQHVDTGMGFERLAMVLQEKQSNYDTDVFTPLIREVEAITNSTYGKDEKVDIAIRVISDHVRAVAFSIADGQLPSNTGAGYVIRRILRRAIRYGFTFLDTKEPFIYKLIETLSMQMGNSFPELKKEKTLITNVIKEEEASFLRTLDQGLVLLENIIQTANGKEISGAKAFELYDTFGFPIDLTSLILRERGYSLNEAEFETELQKQKDRSRAATKVATGDWVVLRDDAIEEFVGYDTLEGQVRITRYRKIESKKDGELYQLVFNLTPFYPEGGGQVGDKGYLEAPNGEVVYIIDTKKENNLIVHFAKNLPRRPEDIFKVVVDTKQRGRTAANHTATHLLHQALRNILGEHVAQKGSMVHSGNLRFDFSHFSKVNDEQLREVEDFVNGRIREGIALEERRNIPYQQAIDEGAIALFGEKYDDTVRAIKFGKSMELCGGTHVKNTSDVWHFIITSEGAVASGIRRIEAITGDAAKSYFEDRSKAYKEVQKLLNNTKDPASAIEKLQEDNSSLQKQLEELLKDKAKNIKGELKNEIEDLNGVNFLAKEVDLDAGGLKDLAFELGGEVENLFILFGSKVGGKALLTCYISKDLASEKDLNAGQIVRKLGKHIQGGGGGQPFFATAGGKNPDGVEKALLAAKEYIN</sequence>
<keyword evidence="11" id="KW-0963">Cytoplasm</keyword>
<comment type="catalytic activity">
    <reaction evidence="11">
        <text>tRNA(Ala) + L-alanine + ATP = L-alanyl-tRNA(Ala) + AMP + diphosphate</text>
        <dbReference type="Rhea" id="RHEA:12540"/>
        <dbReference type="Rhea" id="RHEA-COMP:9657"/>
        <dbReference type="Rhea" id="RHEA-COMP:9923"/>
        <dbReference type="ChEBI" id="CHEBI:30616"/>
        <dbReference type="ChEBI" id="CHEBI:33019"/>
        <dbReference type="ChEBI" id="CHEBI:57972"/>
        <dbReference type="ChEBI" id="CHEBI:78442"/>
        <dbReference type="ChEBI" id="CHEBI:78497"/>
        <dbReference type="ChEBI" id="CHEBI:456215"/>
        <dbReference type="EC" id="6.1.1.7"/>
    </reaction>
</comment>
<feature type="binding site" evidence="11">
    <location>
        <position position="664"/>
    </location>
    <ligand>
        <name>Zn(2+)</name>
        <dbReference type="ChEBI" id="CHEBI:29105"/>
    </ligand>
</feature>
<organism evidence="14 15">
    <name type="scientific">Rasiella rasia</name>
    <dbReference type="NCBI Taxonomy" id="2744027"/>
    <lineage>
        <taxon>Bacteria</taxon>
        <taxon>Pseudomonadati</taxon>
        <taxon>Bacteroidota</taxon>
        <taxon>Flavobacteriia</taxon>
        <taxon>Flavobacteriales</taxon>
        <taxon>Flavobacteriaceae</taxon>
        <taxon>Rasiella</taxon>
    </lineage>
</organism>
<evidence type="ECO:0000256" key="7">
    <source>
        <dbReference type="ARBA" id="ARBA00022840"/>
    </source>
</evidence>
<dbReference type="InterPro" id="IPR050058">
    <property type="entry name" value="Ala-tRNA_ligase"/>
</dbReference>
<dbReference type="InterPro" id="IPR003156">
    <property type="entry name" value="DHHA1_dom"/>
</dbReference>
<evidence type="ECO:0000256" key="1">
    <source>
        <dbReference type="ARBA" id="ARBA00008226"/>
    </source>
</evidence>
<dbReference type="InterPro" id="IPR012947">
    <property type="entry name" value="tRNA_SAD"/>
</dbReference>
<keyword evidence="6 11" id="KW-0862">Zinc</keyword>
<name>A0A6G6GL74_9FLAO</name>
<dbReference type="FunFam" id="3.30.980.10:FF:000004">
    <property type="entry name" value="Alanine--tRNA ligase, cytoplasmic"/>
    <property type="match status" value="1"/>
</dbReference>
<dbReference type="Pfam" id="PF01411">
    <property type="entry name" value="tRNA-synt_2c"/>
    <property type="match status" value="1"/>
</dbReference>
<dbReference type="SUPFAM" id="SSF50447">
    <property type="entry name" value="Translation proteins"/>
    <property type="match status" value="1"/>
</dbReference>
<gene>
    <name evidence="11 14" type="primary">alaS</name>
    <name evidence="14" type="ORF">G5B37_06730</name>
</gene>
<keyword evidence="7 11" id="KW-0067">ATP-binding</keyword>
<evidence type="ECO:0000256" key="10">
    <source>
        <dbReference type="ARBA" id="ARBA00023146"/>
    </source>
</evidence>
<dbReference type="InterPro" id="IPR023033">
    <property type="entry name" value="Ala_tRNA_ligase_euk/bac"/>
</dbReference>
<dbReference type="Gene3D" id="3.30.930.10">
    <property type="entry name" value="Bira Bifunctional Protein, Domain 2"/>
    <property type="match status" value="1"/>
</dbReference>
<dbReference type="EMBL" id="CP049057">
    <property type="protein sequence ID" value="QIE59267.1"/>
    <property type="molecule type" value="Genomic_DNA"/>
</dbReference>
<dbReference type="KEGG" id="mgel:G5B37_06730"/>
<dbReference type="InterPro" id="IPR018162">
    <property type="entry name" value="Ala-tRNA-ligase_IIc_anticod-bd"/>
</dbReference>
<dbReference type="Gene3D" id="3.30.980.10">
    <property type="entry name" value="Threonyl-trna Synthetase, Chain A, domain 2"/>
    <property type="match status" value="1"/>
</dbReference>
<keyword evidence="5 11" id="KW-0547">Nucleotide-binding</keyword>
<feature type="binding site" evidence="11">
    <location>
        <position position="668"/>
    </location>
    <ligand>
        <name>Zn(2+)</name>
        <dbReference type="ChEBI" id="CHEBI:29105"/>
    </ligand>
</feature>
<keyword evidence="12" id="KW-0175">Coiled coil</keyword>
<dbReference type="Gene3D" id="2.40.30.130">
    <property type="match status" value="1"/>
</dbReference>
<dbReference type="PANTHER" id="PTHR11777">
    <property type="entry name" value="ALANYL-TRNA SYNTHETASE"/>
    <property type="match status" value="1"/>
</dbReference>
<evidence type="ECO:0000256" key="3">
    <source>
        <dbReference type="ARBA" id="ARBA00022598"/>
    </source>
</evidence>
<dbReference type="GO" id="GO:0000049">
    <property type="term" value="F:tRNA binding"/>
    <property type="evidence" value="ECO:0007669"/>
    <property type="project" value="UniProtKB-KW"/>
</dbReference>
<dbReference type="SUPFAM" id="SSF55186">
    <property type="entry name" value="ThrRS/AlaRS common domain"/>
    <property type="match status" value="1"/>
</dbReference>